<name>A0A9P4JQ97_9PLEO</name>
<comment type="function">
    <text evidence="7">Arginine methyltransferase involved in the assembly or stability of mitochondrial NADH:ubiquinone oxidoreductase complex (complex I).</text>
</comment>
<feature type="compositionally biased region" description="Pro residues" evidence="8">
    <location>
        <begin position="190"/>
        <end position="201"/>
    </location>
</feature>
<evidence type="ECO:0000256" key="8">
    <source>
        <dbReference type="SAM" id="MobiDB-lite"/>
    </source>
</evidence>
<evidence type="ECO:0000256" key="1">
    <source>
        <dbReference type="ARBA" id="ARBA00004173"/>
    </source>
</evidence>
<keyword evidence="10" id="KW-1185">Reference proteome</keyword>
<comment type="similarity">
    <text evidence="2 7">Belongs to the NDUFAF7 family.</text>
</comment>
<dbReference type="GO" id="GO:0032259">
    <property type="term" value="P:methylation"/>
    <property type="evidence" value="ECO:0007669"/>
    <property type="project" value="UniProtKB-KW"/>
</dbReference>
<evidence type="ECO:0000313" key="10">
    <source>
        <dbReference type="Proteomes" id="UP000799536"/>
    </source>
</evidence>
<evidence type="ECO:0000313" key="9">
    <source>
        <dbReference type="EMBL" id="KAF2203402.1"/>
    </source>
</evidence>
<dbReference type="InterPro" id="IPR029063">
    <property type="entry name" value="SAM-dependent_MTases_sf"/>
</dbReference>
<dbReference type="GO" id="GO:0005739">
    <property type="term" value="C:mitochondrion"/>
    <property type="evidence" value="ECO:0007669"/>
    <property type="project" value="UniProtKB-SubCell"/>
</dbReference>
<dbReference type="InterPro" id="IPR038375">
    <property type="entry name" value="NDUFAF7_sf"/>
</dbReference>
<comment type="subcellular location">
    <subcellularLocation>
        <location evidence="1 7">Mitochondrion</location>
    </subcellularLocation>
</comment>
<evidence type="ECO:0000256" key="2">
    <source>
        <dbReference type="ARBA" id="ARBA00005891"/>
    </source>
</evidence>
<reference evidence="9" key="1">
    <citation type="journal article" date="2020" name="Stud. Mycol.">
        <title>101 Dothideomycetes genomes: a test case for predicting lifestyles and emergence of pathogens.</title>
        <authorList>
            <person name="Haridas S."/>
            <person name="Albert R."/>
            <person name="Binder M."/>
            <person name="Bloem J."/>
            <person name="Labutti K."/>
            <person name="Salamov A."/>
            <person name="Andreopoulos B."/>
            <person name="Baker S."/>
            <person name="Barry K."/>
            <person name="Bills G."/>
            <person name="Bluhm B."/>
            <person name="Cannon C."/>
            <person name="Castanera R."/>
            <person name="Culley D."/>
            <person name="Daum C."/>
            <person name="Ezra D."/>
            <person name="Gonzalez J."/>
            <person name="Henrissat B."/>
            <person name="Kuo A."/>
            <person name="Liang C."/>
            <person name="Lipzen A."/>
            <person name="Lutzoni F."/>
            <person name="Magnuson J."/>
            <person name="Mondo S."/>
            <person name="Nolan M."/>
            <person name="Ohm R."/>
            <person name="Pangilinan J."/>
            <person name="Park H.-J."/>
            <person name="Ramirez L."/>
            <person name="Alfaro M."/>
            <person name="Sun H."/>
            <person name="Tritt A."/>
            <person name="Yoshinaga Y."/>
            <person name="Zwiers L.-H."/>
            <person name="Turgeon B."/>
            <person name="Goodwin S."/>
            <person name="Spatafora J."/>
            <person name="Crous P."/>
            <person name="Grigoriev I."/>
        </authorList>
    </citation>
    <scope>NUCLEOTIDE SEQUENCE</scope>
    <source>
        <strain evidence="9">ATCC 74209</strain>
    </source>
</reference>
<gene>
    <name evidence="9" type="ORF">GQ43DRAFT_429917</name>
</gene>
<dbReference type="GO" id="GO:0032981">
    <property type="term" value="P:mitochondrial respiratory chain complex I assembly"/>
    <property type="evidence" value="ECO:0007669"/>
    <property type="project" value="TreeGrafter"/>
</dbReference>
<evidence type="ECO:0000256" key="5">
    <source>
        <dbReference type="ARBA" id="ARBA00023128"/>
    </source>
</evidence>
<dbReference type="GO" id="GO:0035243">
    <property type="term" value="F:protein-arginine omega-N symmetric methyltransferase activity"/>
    <property type="evidence" value="ECO:0007669"/>
    <property type="project" value="UniProtKB-EC"/>
</dbReference>
<feature type="region of interest" description="Disordered" evidence="8">
    <location>
        <begin position="216"/>
        <end position="245"/>
    </location>
</feature>
<feature type="region of interest" description="Disordered" evidence="8">
    <location>
        <begin position="177"/>
        <end position="204"/>
    </location>
</feature>
<evidence type="ECO:0000256" key="6">
    <source>
        <dbReference type="ARBA" id="ARBA00048612"/>
    </source>
</evidence>
<evidence type="ECO:0000256" key="3">
    <source>
        <dbReference type="ARBA" id="ARBA00022603"/>
    </source>
</evidence>
<dbReference type="Proteomes" id="UP000799536">
    <property type="component" value="Unassembled WGS sequence"/>
</dbReference>
<keyword evidence="4 7" id="KW-0808">Transferase</keyword>
<proteinExistence type="inferred from homology"/>
<dbReference type="InterPro" id="IPR003788">
    <property type="entry name" value="NDUFAF7"/>
</dbReference>
<feature type="compositionally biased region" description="Polar residues" evidence="8">
    <location>
        <begin position="236"/>
        <end position="245"/>
    </location>
</feature>
<dbReference type="PANTHER" id="PTHR12049">
    <property type="entry name" value="PROTEIN ARGININE METHYLTRANSFERASE NDUFAF7, MITOCHONDRIAL"/>
    <property type="match status" value="1"/>
</dbReference>
<feature type="compositionally biased region" description="Low complexity" evidence="8">
    <location>
        <begin position="216"/>
        <end position="227"/>
    </location>
</feature>
<dbReference type="SUPFAM" id="SSF53335">
    <property type="entry name" value="S-adenosyl-L-methionine-dependent methyltransferases"/>
    <property type="match status" value="1"/>
</dbReference>
<keyword evidence="3 7" id="KW-0489">Methyltransferase</keyword>
<dbReference type="PANTHER" id="PTHR12049:SF7">
    <property type="entry name" value="PROTEIN ARGININE METHYLTRANSFERASE NDUFAF7, MITOCHONDRIAL"/>
    <property type="match status" value="1"/>
</dbReference>
<evidence type="ECO:0000256" key="4">
    <source>
        <dbReference type="ARBA" id="ARBA00022679"/>
    </source>
</evidence>
<sequence length="447" mass="48431">MRHCLTAPEGGYYTKVTAGRDPFGAKGDFITSPEISQVFGELVGIWIIAEWMAQGRSKEGVQIIEVGPGRGTLMADVLRSIRNFKAMASSIESIYMVEASPHLREAQRTLLCGDSEMKEIDIGYKSRCKYVDVDITWCEDIRFVPKGPSKTPFIIAHEFFDALPIHVFQNIPDSSIPKSSQTTILTPTGPITPKPRIPPSPQNKWHELVVSPISNTSSSSSVSSKSSADPPPEFQLTVSKTPTPHSLYLPSTSPRYAALSNTPNAIIEISPESLTYISDIATRIGGTNPSPNSSTDKPSPSGAALILDYGTKDTIPANTLRGIRQHKLISPFSVPGEVDISADVDFMALAESAINASPGVEVHGPIEQATFLNAMGIEQRAEMLLKKAKASEGGEETVKRIESGWKRLVDRGPTGMGKIYKAMAIVPYDPKRQTPRRPVGFGGDVVV</sequence>
<dbReference type="Pfam" id="PF02636">
    <property type="entry name" value="Methyltransf_28"/>
    <property type="match status" value="1"/>
</dbReference>
<dbReference type="AlphaFoldDB" id="A0A9P4JQ97"/>
<organism evidence="9 10">
    <name type="scientific">Delitschia confertaspora ATCC 74209</name>
    <dbReference type="NCBI Taxonomy" id="1513339"/>
    <lineage>
        <taxon>Eukaryota</taxon>
        <taxon>Fungi</taxon>
        <taxon>Dikarya</taxon>
        <taxon>Ascomycota</taxon>
        <taxon>Pezizomycotina</taxon>
        <taxon>Dothideomycetes</taxon>
        <taxon>Pleosporomycetidae</taxon>
        <taxon>Pleosporales</taxon>
        <taxon>Delitschiaceae</taxon>
        <taxon>Delitschia</taxon>
    </lineage>
</organism>
<comment type="catalytic activity">
    <reaction evidence="6 7">
        <text>L-arginyl-[protein] + 2 S-adenosyl-L-methionine = N(omega),N(omega)'-dimethyl-L-arginyl-[protein] + 2 S-adenosyl-L-homocysteine + 2 H(+)</text>
        <dbReference type="Rhea" id="RHEA:48108"/>
        <dbReference type="Rhea" id="RHEA-COMP:10532"/>
        <dbReference type="Rhea" id="RHEA-COMP:11992"/>
        <dbReference type="ChEBI" id="CHEBI:15378"/>
        <dbReference type="ChEBI" id="CHEBI:29965"/>
        <dbReference type="ChEBI" id="CHEBI:57856"/>
        <dbReference type="ChEBI" id="CHEBI:59789"/>
        <dbReference type="ChEBI" id="CHEBI:88221"/>
        <dbReference type="EC" id="2.1.1.320"/>
    </reaction>
</comment>
<dbReference type="OrthoDB" id="5595109at2759"/>
<dbReference type="Gene3D" id="3.40.50.12710">
    <property type="match status" value="1"/>
</dbReference>
<accession>A0A9P4JQ97</accession>
<evidence type="ECO:0000256" key="7">
    <source>
        <dbReference type="RuleBase" id="RU364114"/>
    </source>
</evidence>
<dbReference type="EC" id="2.1.1.320" evidence="7"/>
<keyword evidence="5 7" id="KW-0496">Mitochondrion</keyword>
<dbReference type="EMBL" id="ML993904">
    <property type="protein sequence ID" value="KAF2203402.1"/>
    <property type="molecule type" value="Genomic_DNA"/>
</dbReference>
<protein>
    <recommendedName>
        <fullName evidence="7">Protein arginine methyltransferase NDUFAF7</fullName>
        <ecNumber evidence="7">2.1.1.320</ecNumber>
    </recommendedName>
</protein>
<comment type="caution">
    <text evidence="9">The sequence shown here is derived from an EMBL/GenBank/DDBJ whole genome shotgun (WGS) entry which is preliminary data.</text>
</comment>